<keyword evidence="2" id="KW-0170">Cobalt</keyword>
<dbReference type="SUPFAM" id="SSF47644">
    <property type="entry name" value="Methionine synthase domain"/>
    <property type="match status" value="1"/>
</dbReference>
<evidence type="ECO:0000313" key="6">
    <source>
        <dbReference type="Proteomes" id="UP000183994"/>
    </source>
</evidence>
<dbReference type="InterPro" id="IPR006158">
    <property type="entry name" value="Cobalamin-bd"/>
</dbReference>
<protein>
    <submittedName>
        <fullName evidence="5">Dimethylamine corrinoid protein</fullName>
    </submittedName>
</protein>
<dbReference type="GO" id="GO:0005829">
    <property type="term" value="C:cytosol"/>
    <property type="evidence" value="ECO:0007669"/>
    <property type="project" value="TreeGrafter"/>
</dbReference>
<dbReference type="PROSITE" id="PS51332">
    <property type="entry name" value="B12_BINDING"/>
    <property type="match status" value="1"/>
</dbReference>
<name>A0A1M6L1Y3_9BACT</name>
<reference evidence="6" key="1">
    <citation type="submission" date="2016-11" db="EMBL/GenBank/DDBJ databases">
        <authorList>
            <person name="Varghese N."/>
            <person name="Submissions S."/>
        </authorList>
    </citation>
    <scope>NUCLEOTIDE SEQUENCE [LARGE SCALE GENOMIC DNA]</scope>
    <source>
        <strain evidence="6">DSM 16219</strain>
    </source>
</reference>
<organism evidence="5 6">
    <name type="scientific">Desulfatibacillum alkenivorans DSM 16219</name>
    <dbReference type="NCBI Taxonomy" id="1121393"/>
    <lineage>
        <taxon>Bacteria</taxon>
        <taxon>Pseudomonadati</taxon>
        <taxon>Thermodesulfobacteriota</taxon>
        <taxon>Desulfobacteria</taxon>
        <taxon>Desulfobacterales</taxon>
        <taxon>Desulfatibacillaceae</taxon>
        <taxon>Desulfatibacillum</taxon>
    </lineage>
</organism>
<dbReference type="InterPro" id="IPR050554">
    <property type="entry name" value="Met_Synthase/Corrinoid"/>
</dbReference>
<feature type="domain" description="B12-binding N-terminal" evidence="4">
    <location>
        <begin position="1"/>
        <end position="88"/>
    </location>
</feature>
<evidence type="ECO:0000256" key="2">
    <source>
        <dbReference type="ARBA" id="ARBA00023285"/>
    </source>
</evidence>
<dbReference type="Pfam" id="PF02607">
    <property type="entry name" value="B12-binding_2"/>
    <property type="match status" value="1"/>
</dbReference>
<dbReference type="STRING" id="1121393.SAMN02745216_02007"/>
<dbReference type="Pfam" id="PF02310">
    <property type="entry name" value="B12-binding"/>
    <property type="match status" value="1"/>
</dbReference>
<dbReference type="Gene3D" id="1.10.1240.10">
    <property type="entry name" value="Methionine synthase domain"/>
    <property type="match status" value="1"/>
</dbReference>
<accession>A0A1M6L1Y3</accession>
<evidence type="ECO:0000259" key="3">
    <source>
        <dbReference type="PROSITE" id="PS51332"/>
    </source>
</evidence>
<keyword evidence="6" id="KW-1185">Reference proteome</keyword>
<dbReference type="InterPro" id="IPR036724">
    <property type="entry name" value="Cobalamin-bd_sf"/>
</dbReference>
<dbReference type="AlphaFoldDB" id="A0A1M6L1Y3"/>
<dbReference type="PROSITE" id="PS51337">
    <property type="entry name" value="B12_BINDING_NTER"/>
    <property type="match status" value="1"/>
</dbReference>
<dbReference type="GO" id="GO:0031419">
    <property type="term" value="F:cobalamin binding"/>
    <property type="evidence" value="ECO:0007669"/>
    <property type="project" value="InterPro"/>
</dbReference>
<dbReference type="SMART" id="SM01018">
    <property type="entry name" value="B12-binding_2"/>
    <property type="match status" value="1"/>
</dbReference>
<dbReference type="Gene3D" id="3.40.50.280">
    <property type="entry name" value="Cobalamin-binding domain"/>
    <property type="match status" value="1"/>
</dbReference>
<proteinExistence type="predicted"/>
<dbReference type="InterPro" id="IPR036594">
    <property type="entry name" value="Meth_synthase_dom"/>
</dbReference>
<evidence type="ECO:0000313" key="5">
    <source>
        <dbReference type="EMBL" id="SHJ65207.1"/>
    </source>
</evidence>
<dbReference type="GO" id="GO:0046653">
    <property type="term" value="P:tetrahydrofolate metabolic process"/>
    <property type="evidence" value="ECO:0007669"/>
    <property type="project" value="TreeGrafter"/>
</dbReference>
<dbReference type="GO" id="GO:0008705">
    <property type="term" value="F:methionine synthase activity"/>
    <property type="evidence" value="ECO:0007669"/>
    <property type="project" value="TreeGrafter"/>
</dbReference>
<evidence type="ECO:0000259" key="4">
    <source>
        <dbReference type="PROSITE" id="PS51337"/>
    </source>
</evidence>
<keyword evidence="1" id="KW-0479">Metal-binding</keyword>
<dbReference type="PANTHER" id="PTHR45833:SF1">
    <property type="entry name" value="METHIONINE SYNTHASE"/>
    <property type="match status" value="1"/>
</dbReference>
<dbReference type="GO" id="GO:0050667">
    <property type="term" value="P:homocysteine metabolic process"/>
    <property type="evidence" value="ECO:0007669"/>
    <property type="project" value="TreeGrafter"/>
</dbReference>
<sequence>MNTLNELKQAVIQCRTDDVLSLTKQALEQNTEPGRIIQEGLVAGIQDVGEKFAQGIYFLPELLVAGQGVQEAVDMVEPHIPPNAAKRTGSFLIGTVRGDIHDIGKNIVSMILKVNGWEVDDAGVDVEAQAFCAMAAEKHYDVIGLSGLLTMTMGAMEEAVKALKESGLDPAPKIMIGGAPLTQEFCNKIGADAIGFDAWDAVTKAQALMQGQ</sequence>
<dbReference type="PANTHER" id="PTHR45833">
    <property type="entry name" value="METHIONINE SYNTHASE"/>
    <property type="match status" value="1"/>
</dbReference>
<dbReference type="GO" id="GO:0046872">
    <property type="term" value="F:metal ion binding"/>
    <property type="evidence" value="ECO:0007669"/>
    <property type="project" value="UniProtKB-KW"/>
</dbReference>
<dbReference type="SUPFAM" id="SSF52242">
    <property type="entry name" value="Cobalamin (vitamin B12)-binding domain"/>
    <property type="match status" value="1"/>
</dbReference>
<feature type="domain" description="B12-binding" evidence="3">
    <location>
        <begin position="88"/>
        <end position="212"/>
    </location>
</feature>
<dbReference type="Proteomes" id="UP000183994">
    <property type="component" value="Unassembled WGS sequence"/>
</dbReference>
<dbReference type="RefSeq" id="WP_073475407.1">
    <property type="nucleotide sequence ID" value="NZ_FQZU01000010.1"/>
</dbReference>
<gene>
    <name evidence="5" type="ORF">SAMN02745216_02007</name>
</gene>
<dbReference type="OrthoDB" id="9803687at2"/>
<dbReference type="InterPro" id="IPR003759">
    <property type="entry name" value="Cbl-bd_cap"/>
</dbReference>
<dbReference type="EMBL" id="FQZU01000010">
    <property type="protein sequence ID" value="SHJ65207.1"/>
    <property type="molecule type" value="Genomic_DNA"/>
</dbReference>
<evidence type="ECO:0000256" key="1">
    <source>
        <dbReference type="ARBA" id="ARBA00022723"/>
    </source>
</evidence>